<dbReference type="OrthoDB" id="2067069at2"/>
<keyword evidence="1" id="KW-0175">Coiled coil</keyword>
<protein>
    <recommendedName>
        <fullName evidence="5">Type IV pilus assembly protein PilO</fullName>
    </recommendedName>
</protein>
<evidence type="ECO:0000313" key="3">
    <source>
        <dbReference type="EMBL" id="TCK98375.1"/>
    </source>
</evidence>
<evidence type="ECO:0000256" key="2">
    <source>
        <dbReference type="SAM" id="Phobius"/>
    </source>
</evidence>
<feature type="coiled-coil region" evidence="1">
    <location>
        <begin position="29"/>
        <end position="56"/>
    </location>
</feature>
<dbReference type="Gene3D" id="3.30.70.60">
    <property type="match status" value="1"/>
</dbReference>
<dbReference type="InterPro" id="IPR014717">
    <property type="entry name" value="Transl_elong_EF1B/ribsomal_bS6"/>
</dbReference>
<dbReference type="AlphaFoldDB" id="A0A4R1MYZ0"/>
<evidence type="ECO:0000313" key="4">
    <source>
        <dbReference type="Proteomes" id="UP000294545"/>
    </source>
</evidence>
<dbReference type="Proteomes" id="UP000294545">
    <property type="component" value="Unassembled WGS sequence"/>
</dbReference>
<dbReference type="RefSeq" id="WP_132280827.1">
    <property type="nucleotide sequence ID" value="NZ_SMGQ01000011.1"/>
</dbReference>
<proteinExistence type="predicted"/>
<sequence length="227" mass="26514">MMHTESKNKNLAIFLIILLLMALLYYWGYKPLAAQKEALETEVETLEIRHSELLTKQINRETLLEEINLYHESIAYIENKVPSVINQERIITLLNDMEEATNIQFNTIQFSEKEELLTQEIIVKDEEGHERTQEEQVSLIEVNLNYQSSYLAFKDFLMYLEDLEQRVIISGFNLSMANEQLVGSMNLKFYSLYYEGRAIQESYVPDGFLSDMPQGKTINHTSQNIIN</sequence>
<name>A0A4R1MYZ0_9FIRM</name>
<accession>A0A4R1MYZ0</accession>
<gene>
    <name evidence="3" type="ORF">EDC19_0795</name>
</gene>
<keyword evidence="2" id="KW-0812">Transmembrane</keyword>
<evidence type="ECO:0008006" key="5">
    <source>
        <dbReference type="Google" id="ProtNLM"/>
    </source>
</evidence>
<keyword evidence="2" id="KW-0472">Membrane</keyword>
<dbReference type="EMBL" id="SMGQ01000011">
    <property type="protein sequence ID" value="TCK98375.1"/>
    <property type="molecule type" value="Genomic_DNA"/>
</dbReference>
<feature type="transmembrane region" description="Helical" evidence="2">
    <location>
        <begin position="12"/>
        <end position="29"/>
    </location>
</feature>
<keyword evidence="4" id="KW-1185">Reference proteome</keyword>
<reference evidence="3 4" key="1">
    <citation type="submission" date="2019-03" db="EMBL/GenBank/DDBJ databases">
        <title>Genomic Encyclopedia of Type Strains, Phase IV (KMG-IV): sequencing the most valuable type-strain genomes for metagenomic binning, comparative biology and taxonomic classification.</title>
        <authorList>
            <person name="Goeker M."/>
        </authorList>
    </citation>
    <scope>NUCLEOTIDE SEQUENCE [LARGE SCALE GENOMIC DNA]</scope>
    <source>
        <strain evidence="3 4">DSM 24176</strain>
    </source>
</reference>
<evidence type="ECO:0000256" key="1">
    <source>
        <dbReference type="SAM" id="Coils"/>
    </source>
</evidence>
<organism evidence="3 4">
    <name type="scientific">Natranaerovirga hydrolytica</name>
    <dbReference type="NCBI Taxonomy" id="680378"/>
    <lineage>
        <taxon>Bacteria</taxon>
        <taxon>Bacillati</taxon>
        <taxon>Bacillota</taxon>
        <taxon>Clostridia</taxon>
        <taxon>Lachnospirales</taxon>
        <taxon>Natranaerovirgaceae</taxon>
        <taxon>Natranaerovirga</taxon>
    </lineage>
</organism>
<keyword evidence="2" id="KW-1133">Transmembrane helix</keyword>
<comment type="caution">
    <text evidence="3">The sequence shown here is derived from an EMBL/GenBank/DDBJ whole genome shotgun (WGS) entry which is preliminary data.</text>
</comment>